<dbReference type="PANTHER" id="PTHR38121:SF4">
    <property type="entry name" value="GH16 DOMAIN-CONTAINING PROTEIN-RELATED"/>
    <property type="match status" value="1"/>
</dbReference>
<dbReference type="CDD" id="cd00413">
    <property type="entry name" value="Glyco_hydrolase_16"/>
    <property type="match status" value="1"/>
</dbReference>
<name>A0A317UVY0_9EURO</name>
<dbReference type="AlphaFoldDB" id="A0A317UVY0"/>
<reference evidence="2 3" key="1">
    <citation type="submission" date="2016-12" db="EMBL/GenBank/DDBJ databases">
        <title>The genomes of Aspergillus section Nigri reveals drivers in fungal speciation.</title>
        <authorList>
            <consortium name="DOE Joint Genome Institute"/>
            <person name="Vesth T.C."/>
            <person name="Nybo J."/>
            <person name="Theobald S."/>
            <person name="Brandl J."/>
            <person name="Frisvad J.C."/>
            <person name="Nielsen K.F."/>
            <person name="Lyhne E.K."/>
            <person name="Kogle M.E."/>
            <person name="Kuo A."/>
            <person name="Riley R."/>
            <person name="Clum A."/>
            <person name="Nolan M."/>
            <person name="Lipzen A."/>
            <person name="Salamov A."/>
            <person name="Henrissat B."/>
            <person name="Wiebenga A."/>
            <person name="De Vries R.P."/>
            <person name="Grigoriev I.V."/>
            <person name="Mortensen U.H."/>
            <person name="Andersen M.R."/>
            <person name="Baker S.E."/>
        </authorList>
    </citation>
    <scope>NUCLEOTIDE SEQUENCE [LARGE SCALE GENOMIC DNA]</scope>
    <source>
        <strain evidence="2 3">CBS 117.55</strain>
    </source>
</reference>
<protein>
    <submittedName>
        <fullName evidence="2">Concanavalin A-like lectin/glucanase</fullName>
    </submittedName>
</protein>
<dbReference type="STRING" id="1448321.A0A317UVY0"/>
<dbReference type="GeneID" id="37061220"/>
<dbReference type="InterPro" id="IPR013320">
    <property type="entry name" value="ConA-like_dom_sf"/>
</dbReference>
<dbReference type="GO" id="GO:0030246">
    <property type="term" value="F:carbohydrate binding"/>
    <property type="evidence" value="ECO:0007669"/>
    <property type="project" value="UniProtKB-KW"/>
</dbReference>
<dbReference type="Proteomes" id="UP000247233">
    <property type="component" value="Unassembled WGS sequence"/>
</dbReference>
<keyword evidence="2" id="KW-0430">Lectin</keyword>
<dbReference type="Gene3D" id="2.60.120.200">
    <property type="match status" value="1"/>
</dbReference>
<sequence>PSTLCDCYINTPTPSDPDTTIFTHYKLWDFRNVPLPALSIESTPTNPSSPSSLLETYPLTKTPFDSDWRAQNWQRNATPLGPIPMINTDRNVFLLKDVTSSPQDPKSSFLVLRTTRFPDHASTAELDGQFGPVYHCSLRVRMRIMSEREILRAAGKVRKDKNTVDSKTNSNSNSKTDPIPPGTCAGIFTYLTPTCESDIEILTSEDPHTIHYANQPDYDPVSDTSIPGSSTTVNLSTPWTLWTTHRLDWHAGSSVWFADGQVVSNLSYSVPDQPSVVAVNLWSDGGNWSGDMKVGESVFMGIEWIEMLYNVSSS</sequence>
<evidence type="ECO:0000313" key="3">
    <source>
        <dbReference type="Proteomes" id="UP000247233"/>
    </source>
</evidence>
<feature type="compositionally biased region" description="Low complexity" evidence="1">
    <location>
        <begin position="165"/>
        <end position="177"/>
    </location>
</feature>
<evidence type="ECO:0000313" key="2">
    <source>
        <dbReference type="EMBL" id="PWY65606.1"/>
    </source>
</evidence>
<dbReference type="SUPFAM" id="SSF49899">
    <property type="entry name" value="Concanavalin A-like lectins/glucanases"/>
    <property type="match status" value="1"/>
</dbReference>
<gene>
    <name evidence="2" type="ORF">BO70DRAFT_275491</name>
</gene>
<comment type="caution">
    <text evidence="2">The sequence shown here is derived from an EMBL/GenBank/DDBJ whole genome shotgun (WGS) entry which is preliminary data.</text>
</comment>
<dbReference type="OrthoDB" id="4388755at2759"/>
<dbReference type="RefSeq" id="XP_025394561.1">
    <property type="nucleotide sequence ID" value="XM_025538983.1"/>
</dbReference>
<feature type="non-terminal residue" evidence="2">
    <location>
        <position position="314"/>
    </location>
</feature>
<dbReference type="VEuPathDB" id="FungiDB:BO70DRAFT_275491"/>
<keyword evidence="3" id="KW-1185">Reference proteome</keyword>
<proteinExistence type="predicted"/>
<evidence type="ECO:0000256" key="1">
    <source>
        <dbReference type="SAM" id="MobiDB-lite"/>
    </source>
</evidence>
<dbReference type="PANTHER" id="PTHR38121">
    <property type="entry name" value="GH16 DOMAIN-CONTAINING PROTEIN"/>
    <property type="match status" value="1"/>
</dbReference>
<dbReference type="EMBL" id="MSFL01000051">
    <property type="protein sequence ID" value="PWY65606.1"/>
    <property type="molecule type" value="Genomic_DNA"/>
</dbReference>
<accession>A0A317UVY0</accession>
<feature type="non-terminal residue" evidence="2">
    <location>
        <position position="1"/>
    </location>
</feature>
<organism evidence="2 3">
    <name type="scientific">Aspergillus heteromorphus CBS 117.55</name>
    <dbReference type="NCBI Taxonomy" id="1448321"/>
    <lineage>
        <taxon>Eukaryota</taxon>
        <taxon>Fungi</taxon>
        <taxon>Dikarya</taxon>
        <taxon>Ascomycota</taxon>
        <taxon>Pezizomycotina</taxon>
        <taxon>Eurotiomycetes</taxon>
        <taxon>Eurotiomycetidae</taxon>
        <taxon>Eurotiales</taxon>
        <taxon>Aspergillaceae</taxon>
        <taxon>Aspergillus</taxon>
        <taxon>Aspergillus subgen. Circumdati</taxon>
    </lineage>
</organism>
<feature type="region of interest" description="Disordered" evidence="1">
    <location>
        <begin position="158"/>
        <end position="178"/>
    </location>
</feature>